<feature type="coiled-coil region" evidence="1">
    <location>
        <begin position="422"/>
        <end position="686"/>
    </location>
</feature>
<feature type="coiled-coil region" evidence="1">
    <location>
        <begin position="265"/>
        <end position="361"/>
    </location>
</feature>
<evidence type="ECO:0000313" key="3">
    <source>
        <dbReference type="EMBL" id="CAL5994514.1"/>
    </source>
</evidence>
<name>A0ABP1HJ80_9EUKA</name>
<comment type="caution">
    <text evidence="3">The sequence shown here is derived from an EMBL/GenBank/DDBJ whole genome shotgun (WGS) entry which is preliminary data.</text>
</comment>
<evidence type="ECO:0000313" key="4">
    <source>
        <dbReference type="Proteomes" id="UP001642409"/>
    </source>
</evidence>
<dbReference type="Proteomes" id="UP001642409">
    <property type="component" value="Unassembled WGS sequence"/>
</dbReference>
<keyword evidence="4" id="KW-1185">Reference proteome</keyword>
<feature type="coiled-coil region" evidence="1">
    <location>
        <begin position="830"/>
        <end position="857"/>
    </location>
</feature>
<protein>
    <submittedName>
        <fullName evidence="3">Hypothetical_protein</fullName>
    </submittedName>
</protein>
<organism evidence="3 4">
    <name type="scientific">Hexamita inflata</name>
    <dbReference type="NCBI Taxonomy" id="28002"/>
    <lineage>
        <taxon>Eukaryota</taxon>
        <taxon>Metamonada</taxon>
        <taxon>Diplomonadida</taxon>
        <taxon>Hexamitidae</taxon>
        <taxon>Hexamitinae</taxon>
        <taxon>Hexamita</taxon>
    </lineage>
</organism>
<feature type="coiled-coil region" evidence="1">
    <location>
        <begin position="133"/>
        <end position="236"/>
    </location>
</feature>
<feature type="region of interest" description="Disordered" evidence="2">
    <location>
        <begin position="106"/>
        <end position="131"/>
    </location>
</feature>
<feature type="coiled-coil region" evidence="1">
    <location>
        <begin position="719"/>
        <end position="767"/>
    </location>
</feature>
<keyword evidence="1" id="KW-0175">Coiled coil</keyword>
<feature type="compositionally biased region" description="Low complexity" evidence="2">
    <location>
        <begin position="106"/>
        <end position="121"/>
    </location>
</feature>
<gene>
    <name evidence="3" type="ORF">HINF_LOCUS13593</name>
</gene>
<dbReference type="EMBL" id="CAXDID020000031">
    <property type="protein sequence ID" value="CAL5994514.1"/>
    <property type="molecule type" value="Genomic_DNA"/>
</dbReference>
<evidence type="ECO:0000256" key="2">
    <source>
        <dbReference type="SAM" id="MobiDB-lite"/>
    </source>
</evidence>
<accession>A0ABP1HJ80</accession>
<reference evidence="3 4" key="1">
    <citation type="submission" date="2024-07" db="EMBL/GenBank/DDBJ databases">
        <authorList>
            <person name="Akdeniz Z."/>
        </authorList>
    </citation>
    <scope>NUCLEOTIDE SEQUENCE [LARGE SCALE GENOMIC DNA]</scope>
</reference>
<proteinExistence type="predicted"/>
<evidence type="ECO:0000256" key="1">
    <source>
        <dbReference type="SAM" id="Coils"/>
    </source>
</evidence>
<sequence>MQLSDSLNLYGTNRIVQQLAQNQYENLLASNDIQYIDQLYDQSTISKKLIKTKKLISFFSKNVDSIVIKSIFSEIQKQIESDEPQFDKQRLEIQLQLLRKLIEDSQSNSSTQNQNQQINIKESNKESTNSCSDAKLERQLKQLDLKYAEEQKNAQILYKMCYQDYQQQLTANQNLNLQIADLKRKLQEYQKSVNLLLQTKNSFDKNELFTFIDQDKEQLSKTVNQLKQQIKVQTNEQDIFSQSIKIQETNNQQLFNQTISLQNQLHQYFEQVQSQQREIQSIQKEKEQLELYTQKIVFEQSNNPKLNETLSANERLQRLQSEQQQYIEELKQSNTTLKTRLSSAEKQISEFKAEIVQNQVKFDREKQQLQSLLQSQQVILKESLSKENLSNSQMKLAPKEDPEEQKLIEQLMASKRQDNVDMQRLHSQLQAEQAKNLALSKQIKEASISGNQSKTIELSMQIAELQANKRSDETLISNLQSKIQQSENQLNEVQKQVITTQKEIKQKETINEQLQNKINELNELKQQSKVQSNNQNDEQLQIEKRQNKQLSENVGKLEGQIDKYKEQIEQLNSQIDQQKEQLQQFKSLTEQQKVKIQELTNEKQKSEQQLKEATALKDKQQSIQLSFNLDDIPPVNKTEPKNQQVEQLASQLEALTNKYNILEKEKKALETQNNKLKEDLQLKSEQLDLQLKSITQPAMQFSFDLEDIPVSKPVAKQTNDASAQQLKEAQNKLDALQKEKQLLEESNKKLTVEIQRLEQQVEQLNLKTAPAPAMQLSFDLDDIPATKAQPEAKPSSDLQVQLKLKDNEILTLRADNQNFEQMLEKSSGHILALEQQISDFKQQISKYEREISDLKTSFSSPNNNSKSFKIDVFTPIPELDQIRITLIKSLKAEKLLFKEFGGQMLKAIELINTYLEDVQVTHDHNTNINGSNKQFLRKNWTQVEYIYVQALISQKTGELFGLFRTFNAEKEEMFFNLMLTTAMLLIDGYAAGKDKVLKNKCLVYPVMQKEGSTLNALMVANEDIPGM</sequence>